<organism evidence="1 2">
    <name type="scientific">Ideonella azotifigens</name>
    <dbReference type="NCBI Taxonomy" id="513160"/>
    <lineage>
        <taxon>Bacteria</taxon>
        <taxon>Pseudomonadati</taxon>
        <taxon>Pseudomonadota</taxon>
        <taxon>Betaproteobacteria</taxon>
        <taxon>Burkholderiales</taxon>
        <taxon>Sphaerotilaceae</taxon>
        <taxon>Ideonella</taxon>
    </lineage>
</organism>
<evidence type="ECO:0000313" key="1">
    <source>
        <dbReference type="EMBL" id="GAA0752077.1"/>
    </source>
</evidence>
<dbReference type="RefSeq" id="WP_141287232.1">
    <property type="nucleotide sequence ID" value="NZ_BAAAEW010000014.1"/>
</dbReference>
<evidence type="ECO:0000313" key="2">
    <source>
        <dbReference type="Proteomes" id="UP001500279"/>
    </source>
</evidence>
<evidence type="ECO:0008006" key="3">
    <source>
        <dbReference type="Google" id="ProtNLM"/>
    </source>
</evidence>
<gene>
    <name evidence="1" type="ORF">GCM10009107_25530</name>
</gene>
<dbReference type="EMBL" id="BAAAEW010000014">
    <property type="protein sequence ID" value="GAA0752077.1"/>
    <property type="molecule type" value="Genomic_DNA"/>
</dbReference>
<reference evidence="1 2" key="1">
    <citation type="journal article" date="2019" name="Int. J. Syst. Evol. Microbiol.">
        <title>The Global Catalogue of Microorganisms (GCM) 10K type strain sequencing project: providing services to taxonomists for standard genome sequencing and annotation.</title>
        <authorList>
            <consortium name="The Broad Institute Genomics Platform"/>
            <consortium name="The Broad Institute Genome Sequencing Center for Infectious Disease"/>
            <person name="Wu L."/>
            <person name="Ma J."/>
        </authorList>
    </citation>
    <scope>NUCLEOTIDE SEQUENCE [LARGE SCALE GENOMIC DNA]</scope>
    <source>
        <strain evidence="1 2">JCM 15503</strain>
    </source>
</reference>
<dbReference type="Proteomes" id="UP001500279">
    <property type="component" value="Unassembled WGS sequence"/>
</dbReference>
<protein>
    <recommendedName>
        <fullName evidence="3">Ubiquinone biosynthesis protein UbiJ</fullName>
    </recommendedName>
</protein>
<name>A0ABN1K1E5_9BURK</name>
<keyword evidence="2" id="KW-1185">Reference proteome</keyword>
<proteinExistence type="predicted"/>
<accession>A0ABN1K1E5</accession>
<sequence>MPDPLTALSDLVLPAATARFVLLANHVLSVAPVAPARLKAHAGRVLRVEVENWRGPLPPPPALTLRVSPAGLLETLEEGTEVAVPDLRLRVDASQPFAAATRLAQGELPPLQIEGDVAFAADVNWVIANVRWDIAADLEKVVGATLAEGLSRAGTQVLGAARQVVNGVASVLRRP</sequence>
<comment type="caution">
    <text evidence="1">The sequence shown here is derived from an EMBL/GenBank/DDBJ whole genome shotgun (WGS) entry which is preliminary data.</text>
</comment>